<reference evidence="1" key="1">
    <citation type="submission" date="2006-10" db="EMBL/GenBank/DDBJ databases">
        <authorList>
            <person name="Amadeo P."/>
            <person name="Zhao Q."/>
            <person name="Wortman J."/>
            <person name="Fraser-Liggett C."/>
            <person name="Carlton J."/>
        </authorList>
    </citation>
    <scope>NUCLEOTIDE SEQUENCE</scope>
    <source>
        <strain evidence="1">G3</strain>
    </source>
</reference>
<gene>
    <name evidence="1" type="ORF">TVAG_037000</name>
</gene>
<name>A2FH42_TRIV3</name>
<evidence type="ECO:0000313" key="2">
    <source>
        <dbReference type="Proteomes" id="UP000001542"/>
    </source>
</evidence>
<organism evidence="1 2">
    <name type="scientific">Trichomonas vaginalis (strain ATCC PRA-98 / G3)</name>
    <dbReference type="NCBI Taxonomy" id="412133"/>
    <lineage>
        <taxon>Eukaryota</taxon>
        <taxon>Metamonada</taxon>
        <taxon>Parabasalia</taxon>
        <taxon>Trichomonadida</taxon>
        <taxon>Trichomonadidae</taxon>
        <taxon>Trichomonas</taxon>
    </lineage>
</organism>
<accession>A2FH42</accession>
<sequence length="467" mass="54726">MNDFISSVIDCFRSITRQVPKDKDRIRIAVGKSLESINDNSILEIQRFYPIFEELMSYIQILLDYKPNPFIPVDTHISNIFSFLDLAKYIIDQMVFIENELDVIALRVLLHSCLFIQKDPSRSYNFLYHSPESHVINSFPAVYAYNYEYRDRILIPLLQINQTLIKYFIFTSDDEYLLKENALWFSSQYHGYDILTDLNSFVESRSKKKQCIVFLSVFDTASFLMTLKNKSCVKTMLVYHSTNYRDIKYKSLIDLARKINHLQFVLSLPDQTKTDLKRVDTQMMNITTYTFRRDLIEELSDDLEDVNTGFRYVVYCQSYSEVFSISDQLRLHNFEVFSPDIALQMTNNDLLQFILSSSSQSKECDCCCSSSCRGSIIPLFSSKHDHIKLFNENRMDGITFILFIVGEIESHLYDVTMVLDGTKTSNMMHKLLNIHGDYECAIIKDTKEKMKDLQNEEFEKNCSKLFE</sequence>
<dbReference type="VEuPathDB" id="TrichDB:TVAGG3_0470400"/>
<protein>
    <submittedName>
        <fullName evidence="1">Uncharacterized protein</fullName>
    </submittedName>
</protein>
<reference evidence="1" key="2">
    <citation type="journal article" date="2007" name="Science">
        <title>Draft genome sequence of the sexually transmitted pathogen Trichomonas vaginalis.</title>
        <authorList>
            <person name="Carlton J.M."/>
            <person name="Hirt R.P."/>
            <person name="Silva J.C."/>
            <person name="Delcher A.L."/>
            <person name="Schatz M."/>
            <person name="Zhao Q."/>
            <person name="Wortman J.R."/>
            <person name="Bidwell S.L."/>
            <person name="Alsmark U.C.M."/>
            <person name="Besteiro S."/>
            <person name="Sicheritz-Ponten T."/>
            <person name="Noel C.J."/>
            <person name="Dacks J.B."/>
            <person name="Foster P.G."/>
            <person name="Simillion C."/>
            <person name="Van de Peer Y."/>
            <person name="Miranda-Saavedra D."/>
            <person name="Barton G.J."/>
            <person name="Westrop G.D."/>
            <person name="Mueller S."/>
            <person name="Dessi D."/>
            <person name="Fiori P.L."/>
            <person name="Ren Q."/>
            <person name="Paulsen I."/>
            <person name="Zhang H."/>
            <person name="Bastida-Corcuera F.D."/>
            <person name="Simoes-Barbosa A."/>
            <person name="Brown M.T."/>
            <person name="Hayes R.D."/>
            <person name="Mukherjee M."/>
            <person name="Okumura C.Y."/>
            <person name="Schneider R."/>
            <person name="Smith A.J."/>
            <person name="Vanacova S."/>
            <person name="Villalvazo M."/>
            <person name="Haas B.J."/>
            <person name="Pertea M."/>
            <person name="Feldblyum T.V."/>
            <person name="Utterback T.R."/>
            <person name="Shu C.L."/>
            <person name="Osoegawa K."/>
            <person name="de Jong P.J."/>
            <person name="Hrdy I."/>
            <person name="Horvathova L."/>
            <person name="Zubacova Z."/>
            <person name="Dolezal P."/>
            <person name="Malik S.B."/>
            <person name="Logsdon J.M. Jr."/>
            <person name="Henze K."/>
            <person name="Gupta A."/>
            <person name="Wang C.C."/>
            <person name="Dunne R.L."/>
            <person name="Upcroft J.A."/>
            <person name="Upcroft P."/>
            <person name="White O."/>
            <person name="Salzberg S.L."/>
            <person name="Tang P."/>
            <person name="Chiu C.-H."/>
            <person name="Lee Y.-S."/>
            <person name="Embley T.M."/>
            <person name="Coombs G.H."/>
            <person name="Mottram J.C."/>
            <person name="Tachezy J."/>
            <person name="Fraser-Liggett C.M."/>
            <person name="Johnson P.J."/>
        </authorList>
    </citation>
    <scope>NUCLEOTIDE SEQUENCE [LARGE SCALE GENOMIC DNA]</scope>
    <source>
        <strain evidence="1">G3</strain>
    </source>
</reference>
<dbReference type="RefSeq" id="XP_001308697.1">
    <property type="nucleotide sequence ID" value="XM_001308696.1"/>
</dbReference>
<dbReference type="KEGG" id="tva:4753529"/>
<dbReference type="EMBL" id="DS113789">
    <property type="protein sequence ID" value="EAX95767.1"/>
    <property type="molecule type" value="Genomic_DNA"/>
</dbReference>
<dbReference type="Proteomes" id="UP000001542">
    <property type="component" value="Unassembled WGS sequence"/>
</dbReference>
<evidence type="ECO:0000313" key="1">
    <source>
        <dbReference type="EMBL" id="EAX95767.1"/>
    </source>
</evidence>
<dbReference type="VEuPathDB" id="TrichDB:TVAG_037000"/>
<keyword evidence="2" id="KW-1185">Reference proteome</keyword>
<proteinExistence type="predicted"/>
<dbReference type="InParanoid" id="A2FH42"/>
<dbReference type="AlphaFoldDB" id="A2FH42"/>